<accession>A0A8S5VDR9</accession>
<proteinExistence type="predicted"/>
<protein>
    <submittedName>
        <fullName evidence="1">Uncharacterized protein</fullName>
    </submittedName>
</protein>
<sequence length="389" mass="45491">MEQKKYGVSSEVVSKLKEGQVFSNFLELSKYLDIFNKNGKPLEGNSRKHFLDELNRFVELQKNGKSFVVIKIRPKDEILPPLQTRNKGKFSLRLQNQIAYHLLKECDGSGWMEFFWTPAAILRACGMTNKNFYQYPEALHGEDTFWAEIVGTPLENIAREQMDEFRENLAADAETFQHCTKSTMVGYIESALKSMAKNKEIFFEDCPAVFINHDPEEYHIPSEDQKAIYMKMYTNVLHEFYTSSGRVCQSEQDVFLTGRLHKFYEELDNRFKEIFTYDLARPMYHITIEPNSLKRSAARTEYKLQQQSFHEMNDAMCENIPTLSAVRRGRAMLEENPEYYNDASQPPFRFVYRQLSDEVLQLFIDGMIRVPANSGIPRAGFKWYGSYKR</sequence>
<reference evidence="1" key="1">
    <citation type="journal article" date="2021" name="Proc. Natl. Acad. Sci. U.S.A.">
        <title>A Catalog of Tens of Thousands of Viruses from Human Metagenomes Reveals Hidden Associations with Chronic Diseases.</title>
        <authorList>
            <person name="Tisza M.J."/>
            <person name="Buck C.B."/>
        </authorList>
    </citation>
    <scope>NUCLEOTIDE SEQUENCE</scope>
    <source>
        <strain evidence="1">CtGa111</strain>
    </source>
</reference>
<organism evidence="1">
    <name type="scientific">Siphoviridae sp. ctGa111</name>
    <dbReference type="NCBI Taxonomy" id="2825413"/>
    <lineage>
        <taxon>Viruses</taxon>
        <taxon>Duplodnaviria</taxon>
        <taxon>Heunggongvirae</taxon>
        <taxon>Uroviricota</taxon>
        <taxon>Caudoviricetes</taxon>
    </lineage>
</organism>
<evidence type="ECO:0000313" key="1">
    <source>
        <dbReference type="EMBL" id="DAG04775.1"/>
    </source>
</evidence>
<dbReference type="EMBL" id="BK016245">
    <property type="protein sequence ID" value="DAG04775.1"/>
    <property type="molecule type" value="Genomic_DNA"/>
</dbReference>
<name>A0A8S5VDR9_9CAUD</name>